<evidence type="ECO:0000313" key="2">
    <source>
        <dbReference type="Ensembl" id="ENSCCNP00000005172.1"/>
    </source>
</evidence>
<protein>
    <recommendedName>
        <fullName evidence="3">Secreted protein</fullName>
    </recommendedName>
</protein>
<dbReference type="Ensembl" id="ENSCCNT00000006821.1">
    <property type="protein sequence ID" value="ENSCCNP00000005172.1"/>
    <property type="gene ID" value="ENSCCNG00000005537.1"/>
</dbReference>
<evidence type="ECO:0000256" key="1">
    <source>
        <dbReference type="SAM" id="SignalP"/>
    </source>
</evidence>
<reference evidence="2" key="1">
    <citation type="submission" date="2023-09" db="UniProtKB">
        <authorList>
            <consortium name="Ensembl"/>
        </authorList>
    </citation>
    <scope>IDENTIFICATION</scope>
</reference>
<feature type="chain" id="PRO_5034305689" description="Secreted protein" evidence="1">
    <location>
        <begin position="40"/>
        <end position="95"/>
    </location>
</feature>
<dbReference type="AlphaFoldDB" id="A0A8C0ZN24"/>
<feature type="signal peptide" evidence="1">
    <location>
        <begin position="1"/>
        <end position="39"/>
    </location>
</feature>
<keyword evidence="1" id="KW-0732">Signal</keyword>
<sequence length="95" mass="10682">MVALPHGLPVEAKTVVSSFTNPKHLLFLLLSLFLQVSQDFPFLHPSETCVLNRLCRLGTDHMRFTEFIDQYTGHVQQQVGPGLEMCASRALPGFR</sequence>
<proteinExistence type="predicted"/>
<accession>A0A8C0ZN24</accession>
<organism evidence="2">
    <name type="scientific">Castor canadensis</name>
    <name type="common">American beaver</name>
    <dbReference type="NCBI Taxonomy" id="51338"/>
    <lineage>
        <taxon>Eukaryota</taxon>
        <taxon>Metazoa</taxon>
        <taxon>Chordata</taxon>
        <taxon>Craniata</taxon>
        <taxon>Vertebrata</taxon>
        <taxon>Euteleostomi</taxon>
        <taxon>Mammalia</taxon>
        <taxon>Eutheria</taxon>
        <taxon>Euarchontoglires</taxon>
        <taxon>Glires</taxon>
        <taxon>Rodentia</taxon>
        <taxon>Castorimorpha</taxon>
        <taxon>Castoridae</taxon>
        <taxon>Castor</taxon>
    </lineage>
</organism>
<name>A0A8C0ZN24_CASCN</name>
<evidence type="ECO:0008006" key="3">
    <source>
        <dbReference type="Google" id="ProtNLM"/>
    </source>
</evidence>